<organism evidence="1">
    <name type="scientific">Brassica napus</name>
    <name type="common">Rape</name>
    <dbReference type="NCBI Taxonomy" id="3708"/>
    <lineage>
        <taxon>Eukaryota</taxon>
        <taxon>Viridiplantae</taxon>
        <taxon>Streptophyta</taxon>
        <taxon>Embryophyta</taxon>
        <taxon>Tracheophyta</taxon>
        <taxon>Spermatophyta</taxon>
        <taxon>Magnoliopsida</taxon>
        <taxon>eudicotyledons</taxon>
        <taxon>Gunneridae</taxon>
        <taxon>Pentapetalae</taxon>
        <taxon>rosids</taxon>
        <taxon>malvids</taxon>
        <taxon>Brassicales</taxon>
        <taxon>Brassicaceae</taxon>
        <taxon>Brassiceae</taxon>
        <taxon>Brassica</taxon>
    </lineage>
</organism>
<reference evidence="1" key="1">
    <citation type="submission" date="2021-01" db="EMBL/GenBank/DDBJ databases">
        <authorList>
            <consortium name="Genoscope - CEA"/>
            <person name="William W."/>
        </authorList>
    </citation>
    <scope>NUCLEOTIDE SEQUENCE</scope>
</reference>
<sequence>GSVELAVDDDNEVPRFVVFDREISKKDANILALAEACDEGPSYQTALNC</sequence>
<dbReference type="AlphaFoldDB" id="A0A816WRJ1"/>
<dbReference type="EMBL" id="HG994356">
    <property type="protein sequence ID" value="CAF2137447.1"/>
    <property type="molecule type" value="Genomic_DNA"/>
</dbReference>
<name>A0A816WRJ1_BRANA</name>
<protein>
    <submittedName>
        <fullName evidence="1">(rape) hypothetical protein</fullName>
    </submittedName>
</protein>
<dbReference type="Proteomes" id="UP001295469">
    <property type="component" value="Chromosome A02"/>
</dbReference>
<gene>
    <name evidence="1" type="ORF">DARMORV10_A02P08800.1</name>
</gene>
<feature type="non-terminal residue" evidence="1">
    <location>
        <position position="49"/>
    </location>
</feature>
<evidence type="ECO:0000313" key="1">
    <source>
        <dbReference type="EMBL" id="CAF2137447.1"/>
    </source>
</evidence>
<accession>A0A816WRJ1</accession>
<proteinExistence type="predicted"/>